<dbReference type="AlphaFoldDB" id="A0A8J6AQ45"/>
<feature type="region of interest" description="Disordered" evidence="1">
    <location>
        <begin position="91"/>
        <end position="129"/>
    </location>
</feature>
<feature type="region of interest" description="Disordered" evidence="1">
    <location>
        <begin position="294"/>
        <end position="331"/>
    </location>
</feature>
<dbReference type="EMBL" id="JAHDYR010000062">
    <property type="protein sequence ID" value="KAG9390946.1"/>
    <property type="molecule type" value="Genomic_DNA"/>
</dbReference>
<gene>
    <name evidence="2" type="ORF">J8273_7219</name>
</gene>
<feature type="compositionally biased region" description="Low complexity" evidence="1">
    <location>
        <begin position="301"/>
        <end position="317"/>
    </location>
</feature>
<keyword evidence="3" id="KW-1185">Reference proteome</keyword>
<dbReference type="InterPro" id="IPR029071">
    <property type="entry name" value="Ubiquitin-like_domsf"/>
</dbReference>
<comment type="caution">
    <text evidence="2">The sequence shown here is derived from an EMBL/GenBank/DDBJ whole genome shotgun (WGS) entry which is preliminary data.</text>
</comment>
<accession>A0A8J6AQ45</accession>
<feature type="compositionally biased region" description="Polar residues" evidence="1">
    <location>
        <begin position="112"/>
        <end position="127"/>
    </location>
</feature>
<reference evidence="2" key="1">
    <citation type="submission" date="2021-05" db="EMBL/GenBank/DDBJ databases">
        <title>A free-living protist that lacks canonical eukaryotic 1 DNA replication and segregation systems.</title>
        <authorList>
            <person name="Salas-Leiva D.E."/>
            <person name="Tromer E.C."/>
            <person name="Curtis B.A."/>
            <person name="Jerlstrom-Hultqvist J."/>
            <person name="Kolisko M."/>
            <person name="Yi Z."/>
            <person name="Salas-Leiva J.S."/>
            <person name="Gallot-Lavallee L."/>
            <person name="Kops G.J.P.L."/>
            <person name="Archibald J.M."/>
            <person name="Simpson A.G.B."/>
            <person name="Roger A.J."/>
        </authorList>
    </citation>
    <scope>NUCLEOTIDE SEQUENCE</scope>
    <source>
        <strain evidence="2">BICM</strain>
    </source>
</reference>
<evidence type="ECO:0000313" key="2">
    <source>
        <dbReference type="EMBL" id="KAG9390946.1"/>
    </source>
</evidence>
<protein>
    <submittedName>
        <fullName evidence="2">Uncharacterized protein</fullName>
    </submittedName>
</protein>
<evidence type="ECO:0000313" key="3">
    <source>
        <dbReference type="Proteomes" id="UP000717585"/>
    </source>
</evidence>
<sequence length="331" mass="36184">MSRPAKVAITLNVDDTLARKIGNDVKVAMFGQETSIPAVIEHFDLEPHTVFAVIVDGVPLGHNWDSQTISELAAGGKQFLALTVIGLPSERTTPASTAKEMDSEDVNMQRDAPTTSSNPASGVSTPESDTKLSAADFRAMAISHSKFMRGQQARNVLRTREMNNWLKDRERVLNPEVQLLLQETTGRTAGSITVPVVTTAAEVYSTVSEAFGGVPVESFELRAGFPPKPVSRDETTLFDLGIKQRYKLYLHWAGPTVPVGGVDVPVAELSPQFGEARRPEYHSTMDVDWREMARTVRARDSPQPQQQRQPAAASQGPRRGGAPGKPKWMKL</sequence>
<evidence type="ECO:0000256" key="1">
    <source>
        <dbReference type="SAM" id="MobiDB-lite"/>
    </source>
</evidence>
<dbReference type="SUPFAM" id="SSF54236">
    <property type="entry name" value="Ubiquitin-like"/>
    <property type="match status" value="1"/>
</dbReference>
<organism evidence="2 3">
    <name type="scientific">Carpediemonas membranifera</name>
    <dbReference type="NCBI Taxonomy" id="201153"/>
    <lineage>
        <taxon>Eukaryota</taxon>
        <taxon>Metamonada</taxon>
        <taxon>Carpediemonas-like organisms</taxon>
        <taxon>Carpediemonas</taxon>
    </lineage>
</organism>
<name>A0A8J6AQ45_9EUKA</name>
<proteinExistence type="predicted"/>
<dbReference type="Proteomes" id="UP000717585">
    <property type="component" value="Unassembled WGS sequence"/>
</dbReference>
<dbReference type="Gene3D" id="3.10.20.90">
    <property type="entry name" value="Phosphatidylinositol 3-kinase Catalytic Subunit, Chain A, domain 1"/>
    <property type="match status" value="1"/>
</dbReference>